<dbReference type="SUPFAM" id="SSF102114">
    <property type="entry name" value="Radical SAM enzymes"/>
    <property type="match status" value="1"/>
</dbReference>
<gene>
    <name evidence="8" type="ORF">ICT70_10935</name>
</gene>
<dbReference type="InterPro" id="IPR058240">
    <property type="entry name" value="rSAM_sf"/>
</dbReference>
<keyword evidence="9" id="KW-1185">Reference proteome</keyword>
<evidence type="ECO:0000256" key="4">
    <source>
        <dbReference type="ARBA" id="ARBA00022723"/>
    </source>
</evidence>
<dbReference type="Pfam" id="PF04055">
    <property type="entry name" value="Radical_SAM"/>
    <property type="match status" value="1"/>
</dbReference>
<accession>A0A8J6UPZ1</accession>
<comment type="cofactor">
    <cofactor evidence="1">
        <name>[4Fe-4S] cluster</name>
        <dbReference type="ChEBI" id="CHEBI:49883"/>
    </cofactor>
</comment>
<dbReference type="SFLD" id="SFLDS00029">
    <property type="entry name" value="Radical_SAM"/>
    <property type="match status" value="1"/>
</dbReference>
<evidence type="ECO:0000256" key="1">
    <source>
        <dbReference type="ARBA" id="ARBA00001966"/>
    </source>
</evidence>
<organism evidence="8 9">
    <name type="scientific">Pelovirga terrestris</name>
    <dbReference type="NCBI Taxonomy" id="2771352"/>
    <lineage>
        <taxon>Bacteria</taxon>
        <taxon>Pseudomonadati</taxon>
        <taxon>Thermodesulfobacteriota</taxon>
        <taxon>Desulfuromonadia</taxon>
        <taxon>Geobacterales</taxon>
        <taxon>Geobacteraceae</taxon>
        <taxon>Pelovirga</taxon>
    </lineage>
</organism>
<proteinExistence type="predicted"/>
<dbReference type="PANTHER" id="PTHR30352:SF13">
    <property type="entry name" value="GLYCYL-RADICAL ENZYME ACTIVATING ENZYME YJJW-RELATED"/>
    <property type="match status" value="1"/>
</dbReference>
<dbReference type="Gene3D" id="3.20.20.70">
    <property type="entry name" value="Aldolase class I"/>
    <property type="match status" value="1"/>
</dbReference>
<evidence type="ECO:0000313" key="8">
    <source>
        <dbReference type="EMBL" id="MBD1401189.1"/>
    </source>
</evidence>
<evidence type="ECO:0000256" key="3">
    <source>
        <dbReference type="ARBA" id="ARBA00022691"/>
    </source>
</evidence>
<dbReference type="Proteomes" id="UP000632828">
    <property type="component" value="Unassembled WGS sequence"/>
</dbReference>
<evidence type="ECO:0000313" key="9">
    <source>
        <dbReference type="Proteomes" id="UP000632828"/>
    </source>
</evidence>
<dbReference type="PROSITE" id="PS51918">
    <property type="entry name" value="RADICAL_SAM"/>
    <property type="match status" value="1"/>
</dbReference>
<dbReference type="PANTHER" id="PTHR30352">
    <property type="entry name" value="PYRUVATE FORMATE-LYASE-ACTIVATING ENZYME"/>
    <property type="match status" value="1"/>
</dbReference>
<comment type="caution">
    <text evidence="8">The sequence shown here is derived from an EMBL/GenBank/DDBJ whole genome shotgun (WGS) entry which is preliminary data.</text>
</comment>
<dbReference type="InterPro" id="IPR012840">
    <property type="entry name" value="NrdG2"/>
</dbReference>
<evidence type="ECO:0000256" key="2">
    <source>
        <dbReference type="ARBA" id="ARBA00022485"/>
    </source>
</evidence>
<dbReference type="EMBL" id="JACWUN010000012">
    <property type="protein sequence ID" value="MBD1401189.1"/>
    <property type="molecule type" value="Genomic_DNA"/>
</dbReference>
<dbReference type="GO" id="GO:0051539">
    <property type="term" value="F:4 iron, 4 sulfur cluster binding"/>
    <property type="evidence" value="ECO:0007669"/>
    <property type="project" value="UniProtKB-KW"/>
</dbReference>
<keyword evidence="6" id="KW-0411">Iron-sulfur</keyword>
<dbReference type="InterPro" id="IPR013785">
    <property type="entry name" value="Aldolase_TIM"/>
</dbReference>
<keyword evidence="2" id="KW-0004">4Fe-4S</keyword>
<name>A0A8J6UPZ1_9BACT</name>
<feature type="domain" description="Radical SAM core" evidence="7">
    <location>
        <begin position="13"/>
        <end position="231"/>
    </location>
</feature>
<sequence length="231" mass="25254">MSIKGFQGTSLLDFPGRVASLVFTGGCNLTCPFCHNGGLVLEPDGYPDIPLDELLADLKARRNFIDGVVVSGGEPTIEAGLPAFLAELKRLDLQVKLDTNGLLPKVIAHLLEHHLLDYIAVDIKTSPERYSELHSVAVDPAGLIATVELLSQVAIEVEYRTTCIPGLVTRQEIDAIGDLLRGAPLWVLQQYVAEHAMDTDWQGLEKYPPEQLQQFAAGAQEYVQQVQVRGI</sequence>
<dbReference type="GO" id="GO:0046872">
    <property type="term" value="F:metal ion binding"/>
    <property type="evidence" value="ECO:0007669"/>
    <property type="project" value="UniProtKB-KW"/>
</dbReference>
<evidence type="ECO:0000256" key="6">
    <source>
        <dbReference type="ARBA" id="ARBA00023014"/>
    </source>
</evidence>
<dbReference type="InterPro" id="IPR034457">
    <property type="entry name" value="Organic_radical-activating"/>
</dbReference>
<dbReference type="AlphaFoldDB" id="A0A8J6UPZ1"/>
<protein>
    <submittedName>
        <fullName evidence="8">Anaerobic ribonucleoside-triphosphate reductase activating protein</fullName>
    </submittedName>
</protein>
<keyword evidence="4" id="KW-0479">Metal-binding</keyword>
<dbReference type="NCBIfam" id="TIGR02495">
    <property type="entry name" value="NrdG2"/>
    <property type="match status" value="1"/>
</dbReference>
<dbReference type="GO" id="GO:0003824">
    <property type="term" value="F:catalytic activity"/>
    <property type="evidence" value="ECO:0007669"/>
    <property type="project" value="InterPro"/>
</dbReference>
<keyword evidence="5" id="KW-0408">Iron</keyword>
<reference evidence="8" key="1">
    <citation type="submission" date="2020-09" db="EMBL/GenBank/DDBJ databases">
        <title>Pelobacter alkaliphilus sp. nov., a novel anaerobic arsenate-reducing bacterium from terrestrial mud volcano.</title>
        <authorList>
            <person name="Khomyakova M.A."/>
            <person name="Merkel A.Y."/>
            <person name="Slobodkin A.I."/>
        </authorList>
    </citation>
    <scope>NUCLEOTIDE SEQUENCE</scope>
    <source>
        <strain evidence="8">M08fum</strain>
    </source>
</reference>
<evidence type="ECO:0000256" key="5">
    <source>
        <dbReference type="ARBA" id="ARBA00023004"/>
    </source>
</evidence>
<dbReference type="SFLD" id="SFLDG01094">
    <property type="entry name" value="Uncharacterised_Radical_SAM_Su"/>
    <property type="match status" value="1"/>
</dbReference>
<dbReference type="CDD" id="cd01335">
    <property type="entry name" value="Radical_SAM"/>
    <property type="match status" value="1"/>
</dbReference>
<keyword evidence="3" id="KW-0949">S-adenosyl-L-methionine</keyword>
<evidence type="ECO:0000259" key="7">
    <source>
        <dbReference type="PROSITE" id="PS51918"/>
    </source>
</evidence>
<dbReference type="InterPro" id="IPR007197">
    <property type="entry name" value="rSAM"/>
</dbReference>